<accession>A0A9W7XN53</accession>
<dbReference type="InterPro" id="IPR022234">
    <property type="entry name" value="DUF3759"/>
</dbReference>
<dbReference type="Pfam" id="PF12585">
    <property type="entry name" value="DUF3759"/>
    <property type="match status" value="1"/>
</dbReference>
<reference evidence="1" key="1">
    <citation type="submission" date="2022-07" db="EMBL/GenBank/DDBJ databases">
        <title>Phylogenomic reconstructions and comparative analyses of Kickxellomycotina fungi.</title>
        <authorList>
            <person name="Reynolds N.K."/>
            <person name="Stajich J.E."/>
            <person name="Barry K."/>
            <person name="Grigoriev I.V."/>
            <person name="Crous P."/>
            <person name="Smith M.E."/>
        </authorList>
    </citation>
    <scope>NUCLEOTIDE SEQUENCE</scope>
    <source>
        <strain evidence="1">NBRC 105413</strain>
    </source>
</reference>
<evidence type="ECO:0000313" key="1">
    <source>
        <dbReference type="EMBL" id="KAJ1646079.1"/>
    </source>
</evidence>
<evidence type="ECO:0000313" key="2">
    <source>
        <dbReference type="Proteomes" id="UP001145021"/>
    </source>
</evidence>
<comment type="caution">
    <text evidence="1">The sequence shown here is derived from an EMBL/GenBank/DDBJ whole genome shotgun (WGS) entry which is preliminary data.</text>
</comment>
<proteinExistence type="predicted"/>
<gene>
    <name evidence="1" type="ORF">LPJ64_002406</name>
</gene>
<name>A0A9W7XN53_9FUNG</name>
<sequence>MSYGGNQGYNDQVYGANQGYGDQVYGANQGYGDQVYGANQGYGDQGYGGPGYGQQQTGNNFDLSLADFNENMSAEEIASRMLGSSSNGELANLQVPEVSQRDLQGFDVADLERSAGAFGVDGGVTERGLFGFNGGHGKSKTSHQLIGGAAAWAALNWYQNKSRNEGKKVSHSFLKKLMVAFAAAQAVKYCEKNSSSFQTGISRDLAIQEATRSAAAAADMRFYKPTEYQYNEFKNGESTSYDNFQAAPANNHGGFNQYQGQGGFDNQYQGGFNNNYGGGY</sequence>
<organism evidence="1 2">
    <name type="scientific">Coemansia asiatica</name>
    <dbReference type="NCBI Taxonomy" id="1052880"/>
    <lineage>
        <taxon>Eukaryota</taxon>
        <taxon>Fungi</taxon>
        <taxon>Fungi incertae sedis</taxon>
        <taxon>Zoopagomycota</taxon>
        <taxon>Kickxellomycotina</taxon>
        <taxon>Kickxellomycetes</taxon>
        <taxon>Kickxellales</taxon>
        <taxon>Kickxellaceae</taxon>
        <taxon>Coemansia</taxon>
    </lineage>
</organism>
<protein>
    <submittedName>
        <fullName evidence="1">Uncharacterized protein</fullName>
    </submittedName>
</protein>
<dbReference type="EMBL" id="JANBOH010000076">
    <property type="protein sequence ID" value="KAJ1646079.1"/>
    <property type="molecule type" value="Genomic_DNA"/>
</dbReference>
<dbReference type="PANTHER" id="PTHR37450">
    <property type="entry name" value="CIPC PROTEIN"/>
    <property type="match status" value="1"/>
</dbReference>
<dbReference type="Proteomes" id="UP001145021">
    <property type="component" value="Unassembled WGS sequence"/>
</dbReference>
<keyword evidence="2" id="KW-1185">Reference proteome</keyword>
<dbReference type="AlphaFoldDB" id="A0A9W7XN53"/>
<dbReference type="PANTHER" id="PTHR37450:SF1">
    <property type="entry name" value="CIPC PROTEIN"/>
    <property type="match status" value="1"/>
</dbReference>